<feature type="transmembrane region" description="Helical" evidence="1">
    <location>
        <begin position="77"/>
        <end position="95"/>
    </location>
</feature>
<protein>
    <recommendedName>
        <fullName evidence="4">DUF4190 domain-containing protein</fullName>
    </recommendedName>
</protein>
<evidence type="ECO:0000313" key="3">
    <source>
        <dbReference type="Proteomes" id="UP001195196"/>
    </source>
</evidence>
<name>A0AAW4GBW3_GORRU</name>
<evidence type="ECO:0008006" key="4">
    <source>
        <dbReference type="Google" id="ProtNLM"/>
    </source>
</evidence>
<gene>
    <name evidence="2" type="ORF">JTZ10_23370</name>
</gene>
<sequence length="98" mass="9884">MREGVPVMRKSPSRSMFRDGAGNLALIAGIVAVVCAFVPFVGDFVTIPAGVIAVVSGWIGLGRAVEGDASNGRDAVIGAALGGIGLFVVFLTFAASSM</sequence>
<comment type="caution">
    <text evidence="2">The sequence shown here is derived from an EMBL/GenBank/DDBJ whole genome shotgun (WGS) entry which is preliminary data.</text>
</comment>
<dbReference type="AlphaFoldDB" id="A0AAW4GBW3"/>
<reference evidence="2" key="1">
    <citation type="submission" date="2021-02" db="EMBL/GenBank/DDBJ databases">
        <title>Taxonomy, biology and ecology of Rhodococcus bacteria occurring in California pistachio and other woody hosts as revealed by genome sequence analyses.</title>
        <authorList>
            <person name="Riely B."/>
            <person name="Gai Y."/>
        </authorList>
    </citation>
    <scope>NUCLEOTIDE SEQUENCE</scope>
    <source>
        <strain evidence="2">BP-295</strain>
    </source>
</reference>
<organism evidence="2 3">
    <name type="scientific">Gordonia rubripertincta</name>
    <name type="common">Rhodococcus corallinus</name>
    <dbReference type="NCBI Taxonomy" id="36822"/>
    <lineage>
        <taxon>Bacteria</taxon>
        <taxon>Bacillati</taxon>
        <taxon>Actinomycetota</taxon>
        <taxon>Actinomycetes</taxon>
        <taxon>Mycobacteriales</taxon>
        <taxon>Gordoniaceae</taxon>
        <taxon>Gordonia</taxon>
    </lineage>
</organism>
<feature type="transmembrane region" description="Helical" evidence="1">
    <location>
        <begin position="47"/>
        <end position="65"/>
    </location>
</feature>
<feature type="transmembrane region" description="Helical" evidence="1">
    <location>
        <begin position="21"/>
        <end position="41"/>
    </location>
</feature>
<evidence type="ECO:0000256" key="1">
    <source>
        <dbReference type="SAM" id="Phobius"/>
    </source>
</evidence>
<dbReference type="Proteomes" id="UP001195196">
    <property type="component" value="Unassembled WGS sequence"/>
</dbReference>
<keyword evidence="1" id="KW-0812">Transmembrane</keyword>
<keyword evidence="1" id="KW-0472">Membrane</keyword>
<dbReference type="EMBL" id="JAFFGU010000043">
    <property type="protein sequence ID" value="MBM7280678.1"/>
    <property type="molecule type" value="Genomic_DNA"/>
</dbReference>
<evidence type="ECO:0000313" key="2">
    <source>
        <dbReference type="EMBL" id="MBM7280678.1"/>
    </source>
</evidence>
<keyword evidence="1" id="KW-1133">Transmembrane helix</keyword>
<proteinExistence type="predicted"/>
<accession>A0AAW4GBW3</accession>